<dbReference type="AlphaFoldDB" id="S8DF98"/>
<accession>S8DF98</accession>
<dbReference type="InterPro" id="IPR056715">
    <property type="entry name" value="DUF7813"/>
</dbReference>
<feature type="transmembrane region" description="Helical" evidence="1">
    <location>
        <begin position="214"/>
        <end position="239"/>
    </location>
</feature>
<feature type="transmembrane region" description="Helical" evidence="1">
    <location>
        <begin position="408"/>
        <end position="432"/>
    </location>
</feature>
<evidence type="ECO:0000313" key="3">
    <source>
        <dbReference type="Proteomes" id="UP000015453"/>
    </source>
</evidence>
<dbReference type="EMBL" id="AUSU01009579">
    <property type="protein sequence ID" value="EPS58062.1"/>
    <property type="molecule type" value="Genomic_DNA"/>
</dbReference>
<feature type="transmembrane region" description="Helical" evidence="1">
    <location>
        <begin position="17"/>
        <end position="36"/>
    </location>
</feature>
<evidence type="ECO:0000313" key="2">
    <source>
        <dbReference type="EMBL" id="EPS58062.1"/>
    </source>
</evidence>
<gene>
    <name evidence="2" type="ORF">M569_16754</name>
</gene>
<sequence length="457" mass="51969">LSITHPTTGRILKQTGFIFYSNIVTFVFLSSLVLAFRSNVHTASHYLSSLIDGDPSLKSLLYRLDLSAGGSRLNQQQQQQLPYRRRRAFLHVSRVGYLDDDFFSGDSDFDRSLFHPSPRKPVPNSTYLLLSNLGTDSGFSDSAADNGIHFPETVRSRLFGFKPEFKYTNMTARQDEEKEGAEAETRANDGNGAVFDLNFLLKGLELGDRDATTLVFFVGVLSATYAYVIFGFVVTYTWVNGIIFLKVLNHLLGKNRSFMRVIWDGSLIGLRRLTGFTLMRWAVRDAIAQLIGILLFGDIKDQYVFFKIFLRMKFMPFANLAPWVIDHELESSCFILAWFLSDLVLGFVFSVDTWVVIVDRRRVGREILTEGFHLLLLLFGSGFKMRLLEGAACGWYGKWILRRVFGDLAALVIQSLMEVYFAAAWLVFYLAAKHGDESTLGRRFGRWEFEALLEAAR</sequence>
<keyword evidence="1" id="KW-0812">Transmembrane</keyword>
<keyword evidence="1" id="KW-1133">Transmembrane helix</keyword>
<feature type="transmembrane region" description="Helical" evidence="1">
    <location>
        <begin position="337"/>
        <end position="358"/>
    </location>
</feature>
<proteinExistence type="predicted"/>
<dbReference type="PANTHER" id="PTHR36353:SF1">
    <property type="entry name" value="TRANSMEMBRANE PROTEIN"/>
    <property type="match status" value="1"/>
</dbReference>
<feature type="non-terminal residue" evidence="2">
    <location>
        <position position="1"/>
    </location>
</feature>
<dbReference type="OrthoDB" id="1295726at2759"/>
<dbReference type="Proteomes" id="UP000015453">
    <property type="component" value="Unassembled WGS sequence"/>
</dbReference>
<keyword evidence="1" id="KW-0472">Membrane</keyword>
<feature type="transmembrane region" description="Helical" evidence="1">
    <location>
        <begin position="370"/>
        <end position="388"/>
    </location>
</feature>
<evidence type="ECO:0000256" key="1">
    <source>
        <dbReference type="SAM" id="Phobius"/>
    </source>
</evidence>
<comment type="caution">
    <text evidence="2">The sequence shown here is derived from an EMBL/GenBank/DDBJ whole genome shotgun (WGS) entry which is preliminary data.</text>
</comment>
<dbReference type="Pfam" id="PF25105">
    <property type="entry name" value="DUF7813"/>
    <property type="match status" value="1"/>
</dbReference>
<dbReference type="PANTHER" id="PTHR36353">
    <property type="entry name" value="TRANSMEMBRANE PROTEIN"/>
    <property type="match status" value="1"/>
</dbReference>
<reference evidence="2 3" key="1">
    <citation type="journal article" date="2013" name="BMC Genomics">
        <title>The miniature genome of a carnivorous plant Genlisea aurea contains a low number of genes and short non-coding sequences.</title>
        <authorList>
            <person name="Leushkin E.V."/>
            <person name="Sutormin R.A."/>
            <person name="Nabieva E.R."/>
            <person name="Penin A.A."/>
            <person name="Kondrashov A.S."/>
            <person name="Logacheva M.D."/>
        </authorList>
    </citation>
    <scope>NUCLEOTIDE SEQUENCE [LARGE SCALE GENOMIC DNA]</scope>
</reference>
<keyword evidence="3" id="KW-1185">Reference proteome</keyword>
<organism evidence="2 3">
    <name type="scientific">Genlisea aurea</name>
    <dbReference type="NCBI Taxonomy" id="192259"/>
    <lineage>
        <taxon>Eukaryota</taxon>
        <taxon>Viridiplantae</taxon>
        <taxon>Streptophyta</taxon>
        <taxon>Embryophyta</taxon>
        <taxon>Tracheophyta</taxon>
        <taxon>Spermatophyta</taxon>
        <taxon>Magnoliopsida</taxon>
        <taxon>eudicotyledons</taxon>
        <taxon>Gunneridae</taxon>
        <taxon>Pentapetalae</taxon>
        <taxon>asterids</taxon>
        <taxon>lamiids</taxon>
        <taxon>Lamiales</taxon>
        <taxon>Lentibulariaceae</taxon>
        <taxon>Genlisea</taxon>
    </lineage>
</organism>
<protein>
    <submittedName>
        <fullName evidence="2">Uncharacterized protein</fullName>
    </submittedName>
</protein>
<name>S8DF98_9LAMI</name>